<dbReference type="Pfam" id="PF13487">
    <property type="entry name" value="HD_5"/>
    <property type="match status" value="1"/>
</dbReference>
<dbReference type="GO" id="GO:0008081">
    <property type="term" value="F:phosphoric diester hydrolase activity"/>
    <property type="evidence" value="ECO:0007669"/>
    <property type="project" value="UniProtKB-ARBA"/>
</dbReference>
<sequence length="366" mass="40978">MPANLQLISELLFDLYHVRVATSGAQALQIVERAIPDLILLDVMMPDLDGYEVCRRLKTDPKTRDVPVLFLSARNQDEDECLGFELGATDYLFKPINPPTLLARVQTQLRLKATADLLRSQNTYLDQEVLARTRELQATHDVTILALASLAETRDNETGNHLRRTQHYVRLLAEKLRDHPRFSAHLDDQSIELMFKSAPLHDIGKVGIADHILLKPGRFEPAEFEIMKTHAQLGYQALVHAEDMLGAQVPFLRIAKEIALCHHEKWDGSGYPNGLAGEAIPVSARLMAVADVYDAVISRRVYKSQMCHETAATIIRDGAGRHFDPDVAAAFIAIEQEFEQIAERYADPVTEEFLANVDAVPVVTSE</sequence>
<dbReference type="AlphaFoldDB" id="A0A423IIC7"/>
<evidence type="ECO:0000259" key="2">
    <source>
        <dbReference type="PROSITE" id="PS50110"/>
    </source>
</evidence>
<keyword evidence="1" id="KW-0597">Phosphoprotein</keyword>
<gene>
    <name evidence="4" type="ORF">BK660_02975</name>
</gene>
<dbReference type="InterPro" id="IPR037522">
    <property type="entry name" value="HD_GYP_dom"/>
</dbReference>
<evidence type="ECO:0000259" key="3">
    <source>
        <dbReference type="PROSITE" id="PS51832"/>
    </source>
</evidence>
<proteinExistence type="predicted"/>
<dbReference type="SUPFAM" id="SSF109604">
    <property type="entry name" value="HD-domain/PDEase-like"/>
    <property type="match status" value="1"/>
</dbReference>
<dbReference type="InterPro" id="IPR001789">
    <property type="entry name" value="Sig_transdc_resp-reg_receiver"/>
</dbReference>
<dbReference type="PROSITE" id="PS50110">
    <property type="entry name" value="RESPONSE_REGULATORY"/>
    <property type="match status" value="1"/>
</dbReference>
<comment type="caution">
    <text evidence="4">The sequence shown here is derived from an EMBL/GenBank/DDBJ whole genome shotgun (WGS) entry which is preliminary data.</text>
</comment>
<dbReference type="CDD" id="cd00077">
    <property type="entry name" value="HDc"/>
    <property type="match status" value="1"/>
</dbReference>
<feature type="domain" description="HD-GYP" evidence="3">
    <location>
        <begin position="136"/>
        <end position="347"/>
    </location>
</feature>
<evidence type="ECO:0000313" key="5">
    <source>
        <dbReference type="Proteomes" id="UP000285636"/>
    </source>
</evidence>
<reference evidence="4 5" key="1">
    <citation type="submission" date="2016-10" db="EMBL/GenBank/DDBJ databases">
        <title>Comparative genome analysis of multiple Pseudomonas spp. focuses on biocontrol and plant growth promoting traits.</title>
        <authorList>
            <person name="Tao X.-Y."/>
            <person name="Taylor C.G."/>
        </authorList>
    </citation>
    <scope>NUCLEOTIDE SEQUENCE [LARGE SCALE GENOMIC DNA]</scope>
    <source>
        <strain evidence="4 5">38D7</strain>
    </source>
</reference>
<dbReference type="PANTHER" id="PTHR45228:SF5">
    <property type="entry name" value="CYCLIC DI-GMP PHOSPHODIESTERASE VC_1348-RELATED"/>
    <property type="match status" value="1"/>
</dbReference>
<dbReference type="InterPro" id="IPR011006">
    <property type="entry name" value="CheY-like_superfamily"/>
</dbReference>
<dbReference type="Pfam" id="PF00072">
    <property type="entry name" value="Response_reg"/>
    <property type="match status" value="1"/>
</dbReference>
<evidence type="ECO:0000313" key="4">
    <source>
        <dbReference type="EMBL" id="RON25200.1"/>
    </source>
</evidence>
<evidence type="ECO:0000256" key="1">
    <source>
        <dbReference type="PROSITE-ProRule" id="PRU00169"/>
    </source>
</evidence>
<accession>A0A423IIC7</accession>
<dbReference type="Gene3D" id="3.40.50.2300">
    <property type="match status" value="1"/>
</dbReference>
<organism evidence="4 5">
    <name type="scientific">Pseudomonas brassicacearum</name>
    <dbReference type="NCBI Taxonomy" id="930166"/>
    <lineage>
        <taxon>Bacteria</taxon>
        <taxon>Pseudomonadati</taxon>
        <taxon>Pseudomonadota</taxon>
        <taxon>Gammaproteobacteria</taxon>
        <taxon>Pseudomonadales</taxon>
        <taxon>Pseudomonadaceae</taxon>
        <taxon>Pseudomonas</taxon>
    </lineage>
</organism>
<name>A0A423IIC7_9PSED</name>
<dbReference type="GO" id="GO:0000160">
    <property type="term" value="P:phosphorelay signal transduction system"/>
    <property type="evidence" value="ECO:0007669"/>
    <property type="project" value="InterPro"/>
</dbReference>
<dbReference type="SMART" id="SM00448">
    <property type="entry name" value="REC"/>
    <property type="match status" value="1"/>
</dbReference>
<dbReference type="InterPro" id="IPR003607">
    <property type="entry name" value="HD/PDEase_dom"/>
</dbReference>
<dbReference type="EMBL" id="MOBK01000001">
    <property type="protein sequence ID" value="RON25200.1"/>
    <property type="molecule type" value="Genomic_DNA"/>
</dbReference>
<dbReference type="Proteomes" id="UP000285636">
    <property type="component" value="Unassembled WGS sequence"/>
</dbReference>
<dbReference type="Gene3D" id="1.10.3210.10">
    <property type="entry name" value="Hypothetical protein af1432"/>
    <property type="match status" value="1"/>
</dbReference>
<dbReference type="SMART" id="SM00471">
    <property type="entry name" value="HDc"/>
    <property type="match status" value="1"/>
</dbReference>
<dbReference type="InterPro" id="IPR052020">
    <property type="entry name" value="Cyclic_di-GMP/3'3'-cGAMP_PDE"/>
</dbReference>
<dbReference type="PANTHER" id="PTHR45228">
    <property type="entry name" value="CYCLIC DI-GMP PHOSPHODIESTERASE TM_0186-RELATED"/>
    <property type="match status" value="1"/>
</dbReference>
<dbReference type="SUPFAM" id="SSF52172">
    <property type="entry name" value="CheY-like"/>
    <property type="match status" value="1"/>
</dbReference>
<feature type="modified residue" description="4-aspartylphosphate" evidence="1">
    <location>
        <position position="42"/>
    </location>
</feature>
<protein>
    <submittedName>
        <fullName evidence="4">Two-component system response regulator</fullName>
    </submittedName>
</protein>
<feature type="domain" description="Response regulatory" evidence="2">
    <location>
        <begin position="1"/>
        <end position="109"/>
    </location>
</feature>
<dbReference type="PROSITE" id="PS51832">
    <property type="entry name" value="HD_GYP"/>
    <property type="match status" value="1"/>
</dbReference>